<dbReference type="STRING" id="28181.BEN30_17095"/>
<sequence>MGFIIHVPELQALRQACDFYGGIRAVALKAGIQNSNLSRWLKGEKTLSNQSVIKFLAAIDIPEGKVDTSKVLEWSINWIIDKKLSKGIELYFPEGEIELARAPWSRWGLDALLKQAMSLGRVSKDLPPEIYAMKQEEVRVVLRRTPGVPLTLKEFGGRVKWKEGSLEASAINISMLDLPWIDGGLSPDEFDRVWEGKNATMNDIVAYIENSQADTQEVLNLLKKKLPIKR</sequence>
<gene>
    <name evidence="2" type="ORF">BEN30_17095</name>
</gene>
<dbReference type="OrthoDB" id="6446140at2"/>
<accession>A0A1E5Q308</accession>
<reference evidence="3" key="1">
    <citation type="submission" date="2016-07" db="EMBL/GenBank/DDBJ databases">
        <authorList>
            <person name="Florea S."/>
            <person name="Webb J.S."/>
            <person name="Jaromczyk J."/>
            <person name="Schardl C.L."/>
        </authorList>
    </citation>
    <scope>NUCLEOTIDE SEQUENCE [LARGE SCALE GENOMIC DNA]</scope>
    <source>
        <strain evidence="3">MV-1</strain>
    </source>
</reference>
<feature type="domain" description="HTH cro/C1-type" evidence="1">
    <location>
        <begin position="24"/>
        <end position="66"/>
    </location>
</feature>
<dbReference type="AlphaFoldDB" id="A0A1E5Q308"/>
<protein>
    <recommendedName>
        <fullName evidence="1">HTH cro/C1-type domain-containing protein</fullName>
    </recommendedName>
</protein>
<evidence type="ECO:0000259" key="1">
    <source>
        <dbReference type="PROSITE" id="PS50943"/>
    </source>
</evidence>
<name>A0A1E5Q308_9PROT</name>
<organism evidence="2 3">
    <name type="scientific">Magnetovibrio blakemorei</name>
    <dbReference type="NCBI Taxonomy" id="28181"/>
    <lineage>
        <taxon>Bacteria</taxon>
        <taxon>Pseudomonadati</taxon>
        <taxon>Pseudomonadota</taxon>
        <taxon>Alphaproteobacteria</taxon>
        <taxon>Rhodospirillales</taxon>
        <taxon>Magnetovibrionaceae</taxon>
        <taxon>Magnetovibrio</taxon>
    </lineage>
</organism>
<dbReference type="InterPro" id="IPR001387">
    <property type="entry name" value="Cro/C1-type_HTH"/>
</dbReference>
<proteinExistence type="predicted"/>
<evidence type="ECO:0000313" key="2">
    <source>
        <dbReference type="EMBL" id="OEJ63869.1"/>
    </source>
</evidence>
<evidence type="ECO:0000313" key="3">
    <source>
        <dbReference type="Proteomes" id="UP000095347"/>
    </source>
</evidence>
<dbReference type="PROSITE" id="PS50943">
    <property type="entry name" value="HTH_CROC1"/>
    <property type="match status" value="1"/>
</dbReference>
<dbReference type="EMBL" id="MCGG01000081">
    <property type="protein sequence ID" value="OEJ63869.1"/>
    <property type="molecule type" value="Genomic_DNA"/>
</dbReference>
<keyword evidence="3" id="KW-1185">Reference proteome</keyword>
<comment type="caution">
    <text evidence="2">The sequence shown here is derived from an EMBL/GenBank/DDBJ whole genome shotgun (WGS) entry which is preliminary data.</text>
</comment>
<dbReference type="RefSeq" id="WP_069959507.1">
    <property type="nucleotide sequence ID" value="NZ_MCGG01000081.1"/>
</dbReference>
<dbReference type="Proteomes" id="UP000095347">
    <property type="component" value="Unassembled WGS sequence"/>
</dbReference>